<comment type="subcellular location">
    <subcellularLocation>
        <location evidence="1">Membrane</location>
    </subcellularLocation>
</comment>
<evidence type="ECO:0000256" key="2">
    <source>
        <dbReference type="ARBA" id="ARBA00022692"/>
    </source>
</evidence>
<keyword evidence="4 5" id="KW-0472">Membrane</keyword>
<name>A0ABS7J087_9SPHN</name>
<dbReference type="Proteomes" id="UP000783253">
    <property type="component" value="Unassembled WGS sequence"/>
</dbReference>
<reference evidence="7 8" key="1">
    <citation type="submission" date="2021-08" db="EMBL/GenBank/DDBJ databases">
        <title>Comparative Genomics Analysis of the Genus Qipengyuania Reveals Extensive Genetic Diversity and Metabolic Versatility, Including the Description of Fifteen Novel Species.</title>
        <authorList>
            <person name="Liu Y."/>
        </authorList>
    </citation>
    <scope>NUCLEOTIDE SEQUENCE [LARGE SCALE GENOMIC DNA]</scope>
    <source>
        <strain evidence="7 8">1NDH17</strain>
    </source>
</reference>
<comment type="caution">
    <text evidence="7">The sequence shown here is derived from an EMBL/GenBank/DDBJ whole genome shotgun (WGS) entry which is preliminary data.</text>
</comment>
<sequence>MYFDFSRYAIAAGAMFGFLLIFRLWAENRRIQTRRATRHDYAREILSSLRTVFFFGVTTLATLALSRVGVIKFEISEFPLWLALVQAAAIILAHDAWFYWTHRAMHSKLLFRPVHLHHHKSRTPTPFTAYSFTWIEAIIEAAFMPLFLLVTSLMGFAFTGLALLLFIWIQISRNVMQHAGVEIHPAGWVDSKWTDWISTTTHHDLHHSGGNHNFGFYFTWWDRWMGTEHPQYKERFRAVAKPLIQRRTKRENPASAA</sequence>
<dbReference type="Pfam" id="PF04116">
    <property type="entry name" value="FA_hydroxylase"/>
    <property type="match status" value="1"/>
</dbReference>
<evidence type="ECO:0000259" key="6">
    <source>
        <dbReference type="Pfam" id="PF04116"/>
    </source>
</evidence>
<accession>A0ABS7J087</accession>
<organism evidence="7 8">
    <name type="scientific">Qipengyuania polymorpha</name>
    <dbReference type="NCBI Taxonomy" id="2867234"/>
    <lineage>
        <taxon>Bacteria</taxon>
        <taxon>Pseudomonadati</taxon>
        <taxon>Pseudomonadota</taxon>
        <taxon>Alphaproteobacteria</taxon>
        <taxon>Sphingomonadales</taxon>
        <taxon>Erythrobacteraceae</taxon>
        <taxon>Qipengyuania</taxon>
    </lineage>
</organism>
<proteinExistence type="predicted"/>
<evidence type="ECO:0000256" key="1">
    <source>
        <dbReference type="ARBA" id="ARBA00004370"/>
    </source>
</evidence>
<dbReference type="EMBL" id="JAIGNK010000001">
    <property type="protein sequence ID" value="MBX7456848.1"/>
    <property type="molecule type" value="Genomic_DNA"/>
</dbReference>
<dbReference type="InterPro" id="IPR006694">
    <property type="entry name" value="Fatty_acid_hydroxylase"/>
</dbReference>
<keyword evidence="8" id="KW-1185">Reference proteome</keyword>
<evidence type="ECO:0000313" key="7">
    <source>
        <dbReference type="EMBL" id="MBX7456848.1"/>
    </source>
</evidence>
<feature type="transmembrane region" description="Helical" evidence="5">
    <location>
        <begin position="47"/>
        <end position="66"/>
    </location>
</feature>
<feature type="transmembrane region" description="Helical" evidence="5">
    <location>
        <begin position="78"/>
        <end position="100"/>
    </location>
</feature>
<dbReference type="InterPro" id="IPR050307">
    <property type="entry name" value="Sterol_Desaturase_Related"/>
</dbReference>
<feature type="transmembrane region" description="Helical" evidence="5">
    <location>
        <begin position="146"/>
        <end position="169"/>
    </location>
</feature>
<feature type="transmembrane region" description="Helical" evidence="5">
    <location>
        <begin position="6"/>
        <end position="26"/>
    </location>
</feature>
<gene>
    <name evidence="7" type="ORF">K3152_01165</name>
</gene>
<keyword evidence="2 5" id="KW-0812">Transmembrane</keyword>
<evidence type="ECO:0000256" key="3">
    <source>
        <dbReference type="ARBA" id="ARBA00022989"/>
    </source>
</evidence>
<evidence type="ECO:0000313" key="8">
    <source>
        <dbReference type="Proteomes" id="UP000783253"/>
    </source>
</evidence>
<evidence type="ECO:0000256" key="5">
    <source>
        <dbReference type="SAM" id="Phobius"/>
    </source>
</evidence>
<feature type="domain" description="Fatty acid hydroxylase" evidence="6">
    <location>
        <begin position="88"/>
        <end position="227"/>
    </location>
</feature>
<dbReference type="PANTHER" id="PTHR11863">
    <property type="entry name" value="STEROL DESATURASE"/>
    <property type="match status" value="1"/>
</dbReference>
<keyword evidence="3 5" id="KW-1133">Transmembrane helix</keyword>
<protein>
    <submittedName>
        <fullName evidence="7">Sterol desaturase family protein</fullName>
    </submittedName>
</protein>
<evidence type="ECO:0000256" key="4">
    <source>
        <dbReference type="ARBA" id="ARBA00023136"/>
    </source>
</evidence>